<evidence type="ECO:0000256" key="14">
    <source>
        <dbReference type="SAM" id="MobiDB-lite"/>
    </source>
</evidence>
<evidence type="ECO:0000259" key="15">
    <source>
        <dbReference type="Pfam" id="PF02705"/>
    </source>
</evidence>
<evidence type="ECO:0000256" key="3">
    <source>
        <dbReference type="ARBA" id="ARBA00022448"/>
    </source>
</evidence>
<dbReference type="InterPro" id="IPR023051">
    <property type="entry name" value="Kup"/>
</dbReference>
<feature type="transmembrane region" description="Helical" evidence="13">
    <location>
        <begin position="387"/>
        <end position="411"/>
    </location>
</feature>
<evidence type="ECO:0000256" key="12">
    <source>
        <dbReference type="ARBA" id="ARBA00023136"/>
    </source>
</evidence>
<feature type="transmembrane region" description="Helical" evidence="13">
    <location>
        <begin position="122"/>
        <end position="150"/>
    </location>
</feature>
<evidence type="ECO:0000256" key="9">
    <source>
        <dbReference type="ARBA" id="ARBA00022958"/>
    </source>
</evidence>
<evidence type="ECO:0000256" key="5">
    <source>
        <dbReference type="ARBA" id="ARBA00022519"/>
    </source>
</evidence>
<keyword evidence="18" id="KW-1185">Reference proteome</keyword>
<evidence type="ECO:0000313" key="17">
    <source>
        <dbReference type="EMBL" id="AYJ85665.1"/>
    </source>
</evidence>
<sequence>MSTSAISNPPAQSKPSFDDGEHGEGHHITGGIPKLALGAIGVCYGDIGTSPLYAMKEVFIGHHKLAVDPLHIFGVLSLIFWSLLLVVTLKYIFIILRADNKGEGGSLALLAMIQRRTGGGRWGASLVMLGVLATALFFGDCMITPAISVLSAVEGLVVVESGFAPFVLPISVGILIALFMIQSRGTDMIGRFFGPIMTVYFIVLAGLGILSIVERPDILWAMNPMWAWRFIEHDPKLAFLALGSVVLALTGAEALYADMGHFGRRPIQAAWVWLVFPALLLNYAGQAALLLHTPSAVENPFFLMAHEDWRLPLVILATAATVIASQAVITGAFSVVQQAVQLGLMPRLKIEHTSASALGQIYVPTVNWALMIMVGLLVLTFRESSNLAAAYGIAVTGTMFITTCMLGVLVFRVWNWPKWVAVPALTLFLIVDSLYLASNLTKVPDGGWVPLLVALVAFTLLTTWAKGRQLMIARMKEAAMPIKVFVSSAANSATRVAGTAVFMTSTPDGVPHALLHNLKHNKVLHERVILLTVKIMDVPYVEEEIRCRLEDLGEGFHRLVVKYGFMQEPDVPAALARLTGCGPAFKMMDTSFFLARQTLLPSARPGMAIWREKLFAWMLRNAESAMEFFRLPTNRVVELGSQVEI</sequence>
<feature type="transmembrane region" description="Helical" evidence="13">
    <location>
        <begin position="448"/>
        <end position="465"/>
    </location>
</feature>
<keyword evidence="11 13" id="KW-0406">Ion transport</keyword>
<dbReference type="EMBL" id="CP032829">
    <property type="protein sequence ID" value="AYJ85665.1"/>
    <property type="molecule type" value="Genomic_DNA"/>
</dbReference>
<dbReference type="OrthoDB" id="9805577at2"/>
<evidence type="ECO:0000256" key="13">
    <source>
        <dbReference type="HAMAP-Rule" id="MF_01522"/>
    </source>
</evidence>
<accession>A0A494TKM3</accession>
<keyword evidence="8 13" id="KW-0769">Symport</keyword>
<keyword evidence="9 13" id="KW-0630">Potassium</keyword>
<feature type="transmembrane region" description="Helical" evidence="13">
    <location>
        <begin position="237"/>
        <end position="257"/>
    </location>
</feature>
<feature type="compositionally biased region" description="Polar residues" evidence="14">
    <location>
        <begin position="1"/>
        <end position="15"/>
    </location>
</feature>
<evidence type="ECO:0000256" key="10">
    <source>
        <dbReference type="ARBA" id="ARBA00022989"/>
    </source>
</evidence>
<dbReference type="GO" id="GO:0015293">
    <property type="term" value="F:symporter activity"/>
    <property type="evidence" value="ECO:0007669"/>
    <property type="project" value="UniProtKB-UniRule"/>
</dbReference>
<dbReference type="HAMAP" id="MF_01522">
    <property type="entry name" value="Kup"/>
    <property type="match status" value="1"/>
</dbReference>
<keyword evidence="12 13" id="KW-0472">Membrane</keyword>
<name>A0A494TKM3_SPHPE</name>
<feature type="compositionally biased region" description="Basic and acidic residues" evidence="14">
    <location>
        <begin position="16"/>
        <end position="25"/>
    </location>
</feature>
<evidence type="ECO:0000256" key="6">
    <source>
        <dbReference type="ARBA" id="ARBA00022538"/>
    </source>
</evidence>
<protein>
    <recommendedName>
        <fullName evidence="13">Probable potassium transport system protein Kup</fullName>
    </recommendedName>
</protein>
<dbReference type="Proteomes" id="UP000276254">
    <property type="component" value="Chromosome"/>
</dbReference>
<keyword evidence="6 13" id="KW-0633">Potassium transport</keyword>
<dbReference type="PANTHER" id="PTHR30540:SF79">
    <property type="entry name" value="LOW AFFINITY POTASSIUM TRANSPORT SYSTEM PROTEIN KUP"/>
    <property type="match status" value="1"/>
</dbReference>
<evidence type="ECO:0000313" key="18">
    <source>
        <dbReference type="Proteomes" id="UP000276254"/>
    </source>
</evidence>
<dbReference type="Pfam" id="PF02705">
    <property type="entry name" value="K_trans"/>
    <property type="match status" value="1"/>
</dbReference>
<evidence type="ECO:0000256" key="4">
    <source>
        <dbReference type="ARBA" id="ARBA00022475"/>
    </source>
</evidence>
<feature type="transmembrane region" description="Helical" evidence="13">
    <location>
        <begin position="162"/>
        <end position="181"/>
    </location>
</feature>
<proteinExistence type="inferred from homology"/>
<dbReference type="AlphaFoldDB" id="A0A494TKM3"/>
<evidence type="ECO:0000256" key="8">
    <source>
        <dbReference type="ARBA" id="ARBA00022847"/>
    </source>
</evidence>
<comment type="similarity">
    <text evidence="2 13">Belongs to the HAK/KUP transporter (TC 2.A.72) family.</text>
</comment>
<gene>
    <name evidence="13" type="primary">kup</name>
    <name evidence="17" type="ORF">D3Y57_06390</name>
</gene>
<dbReference type="InterPro" id="IPR053952">
    <property type="entry name" value="K_trans_C"/>
</dbReference>
<feature type="transmembrane region" description="Helical" evidence="13">
    <location>
        <begin position="418"/>
        <end position="436"/>
    </location>
</feature>
<keyword evidence="7 13" id="KW-0812">Transmembrane</keyword>
<evidence type="ECO:0000256" key="1">
    <source>
        <dbReference type="ARBA" id="ARBA00004141"/>
    </source>
</evidence>
<dbReference type="KEGG" id="spha:D3Y57_06390"/>
<dbReference type="Pfam" id="PF22776">
    <property type="entry name" value="K_trans_C"/>
    <property type="match status" value="1"/>
</dbReference>
<evidence type="ECO:0000256" key="2">
    <source>
        <dbReference type="ARBA" id="ARBA00007019"/>
    </source>
</evidence>
<evidence type="ECO:0000259" key="16">
    <source>
        <dbReference type="Pfam" id="PF22776"/>
    </source>
</evidence>
<dbReference type="GO" id="GO:0005886">
    <property type="term" value="C:plasma membrane"/>
    <property type="evidence" value="ECO:0007669"/>
    <property type="project" value="UniProtKB-SubCell"/>
</dbReference>
<dbReference type="InterPro" id="IPR003855">
    <property type="entry name" value="K+_transporter"/>
</dbReference>
<evidence type="ECO:0000256" key="7">
    <source>
        <dbReference type="ARBA" id="ARBA00022692"/>
    </source>
</evidence>
<feature type="domain" description="K+ potassium transporter integral membrane" evidence="15">
    <location>
        <begin position="35"/>
        <end position="487"/>
    </location>
</feature>
<reference evidence="17 18" key="1">
    <citation type="submission" date="2018-09" db="EMBL/GenBank/DDBJ databases">
        <title>Sphingomonas peninsula sp. nov., isolated from fildes peninsula, Antarctic soil.</title>
        <authorList>
            <person name="Yingchao G."/>
        </authorList>
    </citation>
    <scope>NUCLEOTIDE SEQUENCE [LARGE SCALE GENOMIC DNA]</scope>
    <source>
        <strain evidence="17 18">YZ-8</strain>
    </source>
</reference>
<comment type="function">
    <text evidence="13">Transport of potassium into the cell. Likely operates as a K(+):H(+) symporter.</text>
</comment>
<feature type="transmembrane region" description="Helical" evidence="13">
    <location>
        <begin position="311"/>
        <end position="336"/>
    </location>
</feature>
<feature type="transmembrane region" description="Helical" evidence="13">
    <location>
        <begin position="193"/>
        <end position="213"/>
    </location>
</feature>
<feature type="domain" description="K+ potassium transporter C-terminal" evidence="16">
    <location>
        <begin position="498"/>
        <end position="645"/>
    </location>
</feature>
<feature type="region of interest" description="Disordered" evidence="14">
    <location>
        <begin position="1"/>
        <end position="25"/>
    </location>
</feature>
<dbReference type="RefSeq" id="WP_121152290.1">
    <property type="nucleotide sequence ID" value="NZ_CP032829.1"/>
</dbReference>
<keyword evidence="4 13" id="KW-1003">Cell membrane</keyword>
<feature type="transmembrane region" description="Helical" evidence="13">
    <location>
        <begin position="269"/>
        <end position="291"/>
    </location>
</feature>
<comment type="subcellular location">
    <subcellularLocation>
        <location evidence="13">Cell membrane</location>
        <topology evidence="13">Multi-pass membrane protein</topology>
    </subcellularLocation>
    <subcellularLocation>
        <location evidence="1">Membrane</location>
        <topology evidence="1">Multi-pass membrane protein</topology>
    </subcellularLocation>
</comment>
<keyword evidence="10 13" id="KW-1133">Transmembrane helix</keyword>
<evidence type="ECO:0000256" key="11">
    <source>
        <dbReference type="ARBA" id="ARBA00023065"/>
    </source>
</evidence>
<dbReference type="GO" id="GO:0015079">
    <property type="term" value="F:potassium ion transmembrane transporter activity"/>
    <property type="evidence" value="ECO:0007669"/>
    <property type="project" value="UniProtKB-UniRule"/>
</dbReference>
<feature type="transmembrane region" description="Helical" evidence="13">
    <location>
        <begin position="357"/>
        <end position="381"/>
    </location>
</feature>
<comment type="catalytic activity">
    <reaction evidence="13">
        <text>K(+)(in) + H(+)(in) = K(+)(out) + H(+)(out)</text>
        <dbReference type="Rhea" id="RHEA:28490"/>
        <dbReference type="ChEBI" id="CHEBI:15378"/>
        <dbReference type="ChEBI" id="CHEBI:29103"/>
    </reaction>
</comment>
<feature type="transmembrane region" description="Helical" evidence="13">
    <location>
        <begin position="72"/>
        <end position="93"/>
    </location>
</feature>
<dbReference type="InterPro" id="IPR053951">
    <property type="entry name" value="K_trans_N"/>
</dbReference>
<dbReference type="PANTHER" id="PTHR30540">
    <property type="entry name" value="OSMOTIC STRESS POTASSIUM TRANSPORTER"/>
    <property type="match status" value="1"/>
</dbReference>
<keyword evidence="3 13" id="KW-0813">Transport</keyword>
<keyword evidence="5" id="KW-0997">Cell inner membrane</keyword>
<organism evidence="17 18">
    <name type="scientific">Sphingomonas paeninsulae</name>
    <dbReference type="NCBI Taxonomy" id="2319844"/>
    <lineage>
        <taxon>Bacteria</taxon>
        <taxon>Pseudomonadati</taxon>
        <taxon>Pseudomonadota</taxon>
        <taxon>Alphaproteobacteria</taxon>
        <taxon>Sphingomonadales</taxon>
        <taxon>Sphingomonadaceae</taxon>
        <taxon>Sphingomonas</taxon>
    </lineage>
</organism>